<reference evidence="1 2" key="1">
    <citation type="submission" date="2020-01" db="EMBL/GenBank/DDBJ databases">
        <title>Draft genome sequence of Aspergillus udagawae IFM 46972.</title>
        <authorList>
            <person name="Takahashi H."/>
            <person name="Yaguchi T."/>
        </authorList>
    </citation>
    <scope>NUCLEOTIDE SEQUENCE [LARGE SCALE GENOMIC DNA]</scope>
    <source>
        <strain evidence="1 2">IFM 46972</strain>
    </source>
</reference>
<comment type="caution">
    <text evidence="1">The sequence shown here is derived from an EMBL/GenBank/DDBJ whole genome shotgun (WGS) entry which is preliminary data.</text>
</comment>
<gene>
    <name evidence="1" type="ORF">IFM46972_10690</name>
</gene>
<name>A0A8H3SDQ5_9EURO</name>
<protein>
    <submittedName>
        <fullName evidence="1">Uncharacterized protein</fullName>
    </submittedName>
</protein>
<sequence>MPHQWLDAAGAADTGLEGIGAVTPAVCGWFLEQLTPSKPNYLMEQLIELLFPRAGLDRLIDPKSTPESTSASKAQSPKDLSAAVLSRLRLGVFKAEPLRSINRLIAQGKFVKSLQSDATAVRDILSTMTEEALEIGSPDLLARVAIRIDTTQQELSDALVAVQSLQALVRIAEDPEDVPIIYGKRYRTIRVIMQADKDSWIAQMVKEGISKDNALKAYDFAERIDC</sequence>
<evidence type="ECO:0000313" key="1">
    <source>
        <dbReference type="EMBL" id="GFF57084.1"/>
    </source>
</evidence>
<organism evidence="1 2">
    <name type="scientific">Aspergillus udagawae</name>
    <dbReference type="NCBI Taxonomy" id="91492"/>
    <lineage>
        <taxon>Eukaryota</taxon>
        <taxon>Fungi</taxon>
        <taxon>Dikarya</taxon>
        <taxon>Ascomycota</taxon>
        <taxon>Pezizomycotina</taxon>
        <taxon>Eurotiomycetes</taxon>
        <taxon>Eurotiomycetidae</taxon>
        <taxon>Eurotiales</taxon>
        <taxon>Aspergillaceae</taxon>
        <taxon>Aspergillus</taxon>
        <taxon>Aspergillus subgen. Fumigati</taxon>
    </lineage>
</organism>
<dbReference type="EMBL" id="BLKC01000146">
    <property type="protein sequence ID" value="GFF57084.1"/>
    <property type="molecule type" value="Genomic_DNA"/>
</dbReference>
<dbReference type="AlphaFoldDB" id="A0A8H3SDQ5"/>
<accession>A0A8H3SDQ5</accession>
<proteinExistence type="predicted"/>
<dbReference type="Proteomes" id="UP000465221">
    <property type="component" value="Unassembled WGS sequence"/>
</dbReference>
<evidence type="ECO:0000313" key="2">
    <source>
        <dbReference type="Proteomes" id="UP000465221"/>
    </source>
</evidence>